<evidence type="ECO:0000313" key="2">
    <source>
        <dbReference type="Proteomes" id="UP000616151"/>
    </source>
</evidence>
<dbReference type="EMBL" id="JAENHL010000007">
    <property type="protein sequence ID" value="MBK1867381.1"/>
    <property type="molecule type" value="Genomic_DNA"/>
</dbReference>
<gene>
    <name evidence="1" type="ORF">JHL16_13580</name>
</gene>
<keyword evidence="2" id="KW-1185">Reference proteome</keyword>
<evidence type="ECO:0000313" key="1">
    <source>
        <dbReference type="EMBL" id="MBK1867381.1"/>
    </source>
</evidence>
<organism evidence="1 2">
    <name type="scientific">Taklimakanibacter albus</name>
    <dbReference type="NCBI Taxonomy" id="2800327"/>
    <lineage>
        <taxon>Bacteria</taxon>
        <taxon>Pseudomonadati</taxon>
        <taxon>Pseudomonadota</taxon>
        <taxon>Alphaproteobacteria</taxon>
        <taxon>Hyphomicrobiales</taxon>
        <taxon>Aestuariivirgaceae</taxon>
        <taxon>Taklimakanibacter</taxon>
    </lineage>
</organism>
<comment type="caution">
    <text evidence="1">The sequence shown here is derived from an EMBL/GenBank/DDBJ whole genome shotgun (WGS) entry which is preliminary data.</text>
</comment>
<dbReference type="Proteomes" id="UP000616151">
    <property type="component" value="Unassembled WGS sequence"/>
</dbReference>
<accession>A0ACC5R4E9</accession>
<sequence length="358" mass="39362">MIAIARRFACLAFSLVAMASAAFAQENFHFPAVGKETAVLTIRAVADISAIEPMIRDFQETEPGITVDFTDYLTNDLYDLLSAQCAKGETMADIVISSSVDHIAKLANDGCAQTYASPNTSRIPDWAKWRDEVFGFTFEPAVIVYNRNLVPAADVPRTHHDLAELMRSKPQLYDGKIGTYDIEKSGIGYLFAFFDTQQSNIFGRLLESLGRSRATLRCCTGELLARIEAGELLIGYNLIGSYAYGRYKAGAPIGIVMPRDYTLVLSRTAMIPAKAGRSDLGEKFLDYLLSSRGQAVAVEKSFFFSFDRPVPEGVDAVDPGSGSGVYRPIVIGPALLATLDQQNRRRFLSEWKASMARD</sequence>
<proteinExistence type="predicted"/>
<name>A0ACC5R4E9_9HYPH</name>
<reference evidence="1" key="1">
    <citation type="submission" date="2021-01" db="EMBL/GenBank/DDBJ databases">
        <authorList>
            <person name="Sun Q."/>
        </authorList>
    </citation>
    <scope>NUCLEOTIDE SEQUENCE</scope>
    <source>
        <strain evidence="1">YIM B02566</strain>
    </source>
</reference>
<protein>
    <submittedName>
        <fullName evidence="1">ABC transporter substrate-binding protein</fullName>
    </submittedName>
</protein>